<protein>
    <submittedName>
        <fullName evidence="1">Lipopolysaccharide-assembly</fullName>
    </submittedName>
</protein>
<dbReference type="OrthoDB" id="9790776at2"/>
<dbReference type="GO" id="GO:0019867">
    <property type="term" value="C:outer membrane"/>
    <property type="evidence" value="ECO:0007669"/>
    <property type="project" value="InterPro"/>
</dbReference>
<dbReference type="GO" id="GO:0043165">
    <property type="term" value="P:Gram-negative-bacterium-type cell outer membrane assembly"/>
    <property type="evidence" value="ECO:0007669"/>
    <property type="project" value="InterPro"/>
</dbReference>
<dbReference type="InterPro" id="IPR007485">
    <property type="entry name" value="LPS_assembly_LptE"/>
</dbReference>
<dbReference type="EMBL" id="FXSZ01000001">
    <property type="protein sequence ID" value="SMO40148.1"/>
    <property type="molecule type" value="Genomic_DNA"/>
</dbReference>
<keyword evidence="2" id="KW-1185">Reference proteome</keyword>
<dbReference type="RefSeq" id="WP_142601225.1">
    <property type="nucleotide sequence ID" value="NZ_FXSZ01000001.1"/>
</dbReference>
<proteinExistence type="predicted"/>
<gene>
    <name evidence="1" type="ORF">SAMN06265350_101543</name>
</gene>
<dbReference type="AlphaFoldDB" id="A0A521AZ81"/>
<name>A0A521AZ81_9SPHI</name>
<sequence>MKRLVISILFIACSFLLNSCYTFTGASIPVSVKTFSVQFFENKAPLVVPSLSQTFTEALKGKILRSTPLDLLRPIGDVNFEGTITQYNVAPVAIASGGDQNRGQANQTRLTITVQVKFTNTKDDKLSFDQSFSRFADFPKNQSLASVQSQLIQSITDELIDDIFNRAFSNW</sequence>
<dbReference type="Pfam" id="PF04390">
    <property type="entry name" value="LptE"/>
    <property type="match status" value="1"/>
</dbReference>
<evidence type="ECO:0000313" key="1">
    <source>
        <dbReference type="EMBL" id="SMO40148.1"/>
    </source>
</evidence>
<dbReference type="Proteomes" id="UP000315971">
    <property type="component" value="Unassembled WGS sequence"/>
</dbReference>
<reference evidence="1 2" key="1">
    <citation type="submission" date="2017-05" db="EMBL/GenBank/DDBJ databases">
        <authorList>
            <person name="Varghese N."/>
            <person name="Submissions S."/>
        </authorList>
    </citation>
    <scope>NUCLEOTIDE SEQUENCE [LARGE SCALE GENOMIC DNA]</scope>
    <source>
        <strain evidence="1 2">DSM 21342</strain>
    </source>
</reference>
<accession>A0A521AZ81</accession>
<evidence type="ECO:0000313" key="2">
    <source>
        <dbReference type="Proteomes" id="UP000315971"/>
    </source>
</evidence>
<organism evidence="1 2">
    <name type="scientific">Solitalea koreensis</name>
    <dbReference type="NCBI Taxonomy" id="543615"/>
    <lineage>
        <taxon>Bacteria</taxon>
        <taxon>Pseudomonadati</taxon>
        <taxon>Bacteroidota</taxon>
        <taxon>Sphingobacteriia</taxon>
        <taxon>Sphingobacteriales</taxon>
        <taxon>Sphingobacteriaceae</taxon>
        <taxon>Solitalea</taxon>
    </lineage>
</organism>